<dbReference type="AlphaFoldDB" id="A0AAW1NMT4"/>
<protein>
    <submittedName>
        <fullName evidence="3">Uncharacterized protein</fullName>
    </submittedName>
</protein>
<dbReference type="GO" id="GO:0004674">
    <property type="term" value="F:protein serine/threonine kinase activity"/>
    <property type="evidence" value="ECO:0007669"/>
    <property type="project" value="TreeGrafter"/>
</dbReference>
<dbReference type="PROSITE" id="PS00108">
    <property type="entry name" value="PROTEIN_KINASE_ST"/>
    <property type="match status" value="1"/>
</dbReference>
<dbReference type="EMBL" id="JALJOQ010000298">
    <property type="protein sequence ID" value="KAK9785595.1"/>
    <property type="molecule type" value="Genomic_DNA"/>
</dbReference>
<dbReference type="GO" id="GO:0005524">
    <property type="term" value="F:ATP binding"/>
    <property type="evidence" value="ECO:0007669"/>
    <property type="project" value="InterPro"/>
</dbReference>
<dbReference type="SUPFAM" id="SSF56112">
    <property type="entry name" value="Protein kinase-like (PK-like)"/>
    <property type="match status" value="1"/>
</dbReference>
<dbReference type="Pfam" id="PF07714">
    <property type="entry name" value="PK_Tyr_Ser-Thr"/>
    <property type="match status" value="1"/>
</dbReference>
<feature type="domain" description="Macro" evidence="2">
    <location>
        <begin position="1"/>
        <end position="130"/>
    </location>
</feature>
<dbReference type="SMART" id="SM00506">
    <property type="entry name" value="A1pp"/>
    <property type="match status" value="1"/>
</dbReference>
<proteinExistence type="predicted"/>
<dbReference type="SUPFAM" id="SSF52949">
    <property type="entry name" value="Macro domain-like"/>
    <property type="match status" value="1"/>
</dbReference>
<organism evidence="3 4">
    <name type="scientific">Symbiochloris irregularis</name>
    <dbReference type="NCBI Taxonomy" id="706552"/>
    <lineage>
        <taxon>Eukaryota</taxon>
        <taxon>Viridiplantae</taxon>
        <taxon>Chlorophyta</taxon>
        <taxon>core chlorophytes</taxon>
        <taxon>Trebouxiophyceae</taxon>
        <taxon>Trebouxiales</taxon>
        <taxon>Trebouxiaceae</taxon>
        <taxon>Symbiochloris</taxon>
    </lineage>
</organism>
<dbReference type="InterPro" id="IPR011009">
    <property type="entry name" value="Kinase-like_dom_sf"/>
</dbReference>
<dbReference type="Gene3D" id="1.10.510.10">
    <property type="entry name" value="Transferase(Phosphotransferase) domain 1"/>
    <property type="match status" value="1"/>
</dbReference>
<dbReference type="InterPro" id="IPR043472">
    <property type="entry name" value="Macro_dom-like"/>
</dbReference>
<gene>
    <name evidence="3" type="ORF">WJX73_001741</name>
</gene>
<dbReference type="PANTHER" id="PTHR44329">
    <property type="entry name" value="SERINE/THREONINE-PROTEIN KINASE TNNI3K-RELATED"/>
    <property type="match status" value="1"/>
</dbReference>
<keyword evidence="4" id="KW-1185">Reference proteome</keyword>
<sequence length="402" mass="44323">MQQMSNCWASRRSRWRCPTGEARITGAAKLQAKYVIHTVGPVYYAHAPEKAAELLSSSYRNCLQLANENKCRSIAFPAISCGLFGYPFSDAAEVALQACREHAGNLLHIEFVFFSTATGTPFLDLARTMFKDSSTADTTWIIPPEDLHYKMSNGTPVLLGKGGFGSVYLGVLNQFLGVCVQGSQLCLVMQHMSGGDLWSKLENDETGEYQWYRKGRGIALDVAKGLVFLHSKRIAHLDLKTPNILLSNSDEAKISDVGLGKLISGPGMIATQAGSFYWASPEQLLGQATTTMSDMFSMGTVLWEICTGEQPRQRRLRQLRVPEEAPQAVADLIQRCFVLEPSDRPTAVALHNTIACSTIFFEQRVKVASTSWRACTRNTDSLGLDLATSARKITKLTTWPTH</sequence>
<evidence type="ECO:0000259" key="1">
    <source>
        <dbReference type="PROSITE" id="PS50011"/>
    </source>
</evidence>
<dbReference type="InterPro" id="IPR002589">
    <property type="entry name" value="Macro_dom"/>
</dbReference>
<evidence type="ECO:0000313" key="3">
    <source>
        <dbReference type="EMBL" id="KAK9785595.1"/>
    </source>
</evidence>
<dbReference type="InterPro" id="IPR000719">
    <property type="entry name" value="Prot_kinase_dom"/>
</dbReference>
<dbReference type="PROSITE" id="PS51154">
    <property type="entry name" value="MACRO"/>
    <property type="match status" value="1"/>
</dbReference>
<dbReference type="InterPro" id="IPR001245">
    <property type="entry name" value="Ser-Thr/Tyr_kinase_cat_dom"/>
</dbReference>
<dbReference type="SMART" id="SM00220">
    <property type="entry name" value="S_TKc"/>
    <property type="match status" value="1"/>
</dbReference>
<reference evidence="3 4" key="1">
    <citation type="journal article" date="2024" name="Nat. Commun.">
        <title>Phylogenomics reveals the evolutionary origins of lichenization in chlorophyte algae.</title>
        <authorList>
            <person name="Puginier C."/>
            <person name="Libourel C."/>
            <person name="Otte J."/>
            <person name="Skaloud P."/>
            <person name="Haon M."/>
            <person name="Grisel S."/>
            <person name="Petersen M."/>
            <person name="Berrin J.G."/>
            <person name="Delaux P.M."/>
            <person name="Dal Grande F."/>
            <person name="Keller J."/>
        </authorList>
    </citation>
    <scope>NUCLEOTIDE SEQUENCE [LARGE SCALE GENOMIC DNA]</scope>
    <source>
        <strain evidence="3 4">SAG 2036</strain>
    </source>
</reference>
<accession>A0AAW1NMT4</accession>
<dbReference type="PROSITE" id="PS50011">
    <property type="entry name" value="PROTEIN_KINASE_DOM"/>
    <property type="match status" value="1"/>
</dbReference>
<dbReference type="Gene3D" id="3.40.220.10">
    <property type="entry name" value="Leucine Aminopeptidase, subunit E, domain 1"/>
    <property type="match status" value="1"/>
</dbReference>
<dbReference type="InterPro" id="IPR008271">
    <property type="entry name" value="Ser/Thr_kinase_AS"/>
</dbReference>
<evidence type="ECO:0000313" key="4">
    <source>
        <dbReference type="Proteomes" id="UP001465755"/>
    </source>
</evidence>
<dbReference type="InterPro" id="IPR051681">
    <property type="entry name" value="Ser/Thr_Kinases-Pseudokinases"/>
</dbReference>
<dbReference type="Pfam" id="PF01661">
    <property type="entry name" value="Macro"/>
    <property type="match status" value="1"/>
</dbReference>
<dbReference type="Proteomes" id="UP001465755">
    <property type="component" value="Unassembled WGS sequence"/>
</dbReference>
<name>A0AAW1NMT4_9CHLO</name>
<feature type="domain" description="Protein kinase" evidence="1">
    <location>
        <begin position="73"/>
        <end position="361"/>
    </location>
</feature>
<evidence type="ECO:0000259" key="2">
    <source>
        <dbReference type="PROSITE" id="PS51154"/>
    </source>
</evidence>
<comment type="caution">
    <text evidence="3">The sequence shown here is derived from an EMBL/GenBank/DDBJ whole genome shotgun (WGS) entry which is preliminary data.</text>
</comment>